<protein>
    <recommendedName>
        <fullName evidence="3">DUF4127 family protein</fullName>
    </recommendedName>
</protein>
<accession>B6G9R0</accession>
<evidence type="ECO:0008006" key="3">
    <source>
        <dbReference type="Google" id="ProtNLM"/>
    </source>
</evidence>
<dbReference type="Pfam" id="PF13552">
    <property type="entry name" value="DUF4127"/>
    <property type="match status" value="1"/>
</dbReference>
<keyword evidence="2" id="KW-1185">Reference proteome</keyword>
<evidence type="ECO:0000313" key="2">
    <source>
        <dbReference type="Proteomes" id="UP000003560"/>
    </source>
</evidence>
<dbReference type="eggNOG" id="ENOG502Z7Q0">
    <property type="taxonomic scope" value="Bacteria"/>
</dbReference>
<dbReference type="AlphaFoldDB" id="B6G9R0"/>
<gene>
    <name evidence="1" type="ORF">COLSTE_00801</name>
</gene>
<reference evidence="1 2" key="2">
    <citation type="submission" date="2008-10" db="EMBL/GenBank/DDBJ databases">
        <authorList>
            <person name="Fulton L."/>
            <person name="Clifton S."/>
            <person name="Fulton B."/>
            <person name="Xu J."/>
            <person name="Minx P."/>
            <person name="Pepin K.H."/>
            <person name="Johnson M."/>
            <person name="Thiruvilangam P."/>
            <person name="Bhonagiri V."/>
            <person name="Nash W.E."/>
            <person name="Mardis E.R."/>
            <person name="Wilson R.K."/>
        </authorList>
    </citation>
    <scope>NUCLEOTIDE SEQUENCE [LARGE SCALE GENOMIC DNA]</scope>
    <source>
        <strain evidence="1 2">DSM 13279</strain>
    </source>
</reference>
<evidence type="ECO:0000313" key="1">
    <source>
        <dbReference type="EMBL" id="EEA90986.1"/>
    </source>
</evidence>
<dbReference type="EMBL" id="ABXJ01000047">
    <property type="protein sequence ID" value="EEA90986.1"/>
    <property type="molecule type" value="Genomic_DNA"/>
</dbReference>
<dbReference type="InterPro" id="IPR025394">
    <property type="entry name" value="DUF4127"/>
</dbReference>
<name>B6G9R0_9ACTN</name>
<comment type="caution">
    <text evidence="1">The sequence shown here is derived from an EMBL/GenBank/DDBJ whole genome shotgun (WGS) entry which is preliminary data.</text>
</comment>
<dbReference type="STRING" id="445975.COLSTE_00801"/>
<dbReference type="HOGENOM" id="CLU_031189_0_0_11"/>
<proteinExistence type="predicted"/>
<reference evidence="1 2" key="1">
    <citation type="submission" date="2008-10" db="EMBL/GenBank/DDBJ databases">
        <title>Draft genome sequence of Collinsella stercoris (DSM 13279).</title>
        <authorList>
            <person name="Sudarsanam P."/>
            <person name="Ley R."/>
            <person name="Guruge J."/>
            <person name="Turnbaugh P.J."/>
            <person name="Mahowald M."/>
            <person name="Liep D."/>
            <person name="Gordon J."/>
        </authorList>
    </citation>
    <scope>NUCLEOTIDE SEQUENCE [LARGE SCALE GENOMIC DNA]</scope>
    <source>
        <strain evidence="1 2">DSM 13279</strain>
    </source>
</reference>
<organism evidence="1 2">
    <name type="scientific">Collinsella stercoris DSM 13279</name>
    <dbReference type="NCBI Taxonomy" id="445975"/>
    <lineage>
        <taxon>Bacteria</taxon>
        <taxon>Bacillati</taxon>
        <taxon>Actinomycetota</taxon>
        <taxon>Coriobacteriia</taxon>
        <taxon>Coriobacteriales</taxon>
        <taxon>Coriobacteriaceae</taxon>
        <taxon>Collinsella</taxon>
    </lineage>
</organism>
<sequence length="481" mass="54486">MIARTNEELELEVPALEVLGSKRIPADAARIERFLLDGIEHLDFAVVSLDMLLYGGLIPSRLHHLEREEAVRRFGVLRQMRRANPGLKIYAFQCIMRAPSYDSSEEEPEYYADWGYRLFRRKYLMDLREREGLSPEEDAELAAIEIPDEVVLDYESRRAFNEDMNVEALGLLEDGTIDFLVIPQDDSAPFGYTAISQKRVIAELKRRGLDMRCMIYPGADEVSMSLLARACNEAAGRSPRVWPFFASVAGPHIVPLYEDRPMMESLKSHVRVTGARLADAPAEADVLLAINCPGKVMQEAFVPEHEKDLTYTSWRQLSDFTQRIAEYLADGRRVALCDSAFANGGDAQCVRYLDRLGVLGGLCAYAGWNTNCNTLGTVLAQALVGTNQGEIARNTCYRIIEDVFYQALVRPRVVAEELPALGLGYYDFKDREEQVAEIIRTELQERFDELDFARACPTRIGRVYMPWHRMFEIGMEIEGVA</sequence>
<dbReference type="Proteomes" id="UP000003560">
    <property type="component" value="Unassembled WGS sequence"/>
</dbReference>